<reference evidence="1" key="2">
    <citation type="journal article" date="2015" name="Data Brief">
        <title>Shoot transcriptome of the giant reed, Arundo donax.</title>
        <authorList>
            <person name="Barrero R.A."/>
            <person name="Guerrero F.D."/>
            <person name="Moolhuijzen P."/>
            <person name="Goolsby J.A."/>
            <person name="Tidwell J."/>
            <person name="Bellgard S.E."/>
            <person name="Bellgard M.I."/>
        </authorList>
    </citation>
    <scope>NUCLEOTIDE SEQUENCE</scope>
    <source>
        <tissue evidence="1">Shoot tissue taken approximately 20 cm above the soil surface</tissue>
    </source>
</reference>
<dbReference type="EMBL" id="GBRH01278594">
    <property type="protein sequence ID" value="JAD19301.1"/>
    <property type="molecule type" value="Transcribed_RNA"/>
</dbReference>
<proteinExistence type="predicted"/>
<sequence>MSIAFMPSLRVHASLECQYSLSISIVKLPLLLDAYSGS</sequence>
<protein>
    <submittedName>
        <fullName evidence="1">Uncharacterized protein</fullName>
    </submittedName>
</protein>
<accession>A0A0A8XZJ3</accession>
<organism evidence="1">
    <name type="scientific">Arundo donax</name>
    <name type="common">Giant reed</name>
    <name type="synonym">Donax arundinaceus</name>
    <dbReference type="NCBI Taxonomy" id="35708"/>
    <lineage>
        <taxon>Eukaryota</taxon>
        <taxon>Viridiplantae</taxon>
        <taxon>Streptophyta</taxon>
        <taxon>Embryophyta</taxon>
        <taxon>Tracheophyta</taxon>
        <taxon>Spermatophyta</taxon>
        <taxon>Magnoliopsida</taxon>
        <taxon>Liliopsida</taxon>
        <taxon>Poales</taxon>
        <taxon>Poaceae</taxon>
        <taxon>PACMAD clade</taxon>
        <taxon>Arundinoideae</taxon>
        <taxon>Arundineae</taxon>
        <taxon>Arundo</taxon>
    </lineage>
</organism>
<name>A0A0A8XZJ3_ARUDO</name>
<evidence type="ECO:0000313" key="1">
    <source>
        <dbReference type="EMBL" id="JAD19301.1"/>
    </source>
</evidence>
<dbReference type="AlphaFoldDB" id="A0A0A8XZJ3"/>
<reference evidence="1" key="1">
    <citation type="submission" date="2014-09" db="EMBL/GenBank/DDBJ databases">
        <authorList>
            <person name="Magalhaes I.L.F."/>
            <person name="Oliveira U."/>
            <person name="Santos F.R."/>
            <person name="Vidigal T.H.D.A."/>
            <person name="Brescovit A.D."/>
            <person name="Santos A.J."/>
        </authorList>
    </citation>
    <scope>NUCLEOTIDE SEQUENCE</scope>
    <source>
        <tissue evidence="1">Shoot tissue taken approximately 20 cm above the soil surface</tissue>
    </source>
</reference>